<dbReference type="KEGG" id="pchi:PC41400_19960"/>
<accession>A0A410WZR4</accession>
<dbReference type="InterPro" id="IPR050407">
    <property type="entry name" value="Geranylgeranyl_reductase"/>
</dbReference>
<evidence type="ECO:0000313" key="4">
    <source>
        <dbReference type="Proteomes" id="UP000288943"/>
    </source>
</evidence>
<dbReference type="InterPro" id="IPR036188">
    <property type="entry name" value="FAD/NAD-bd_sf"/>
</dbReference>
<sequence>MNVTETDVAVLGAGLAGALMAKSLAEKGWRTLLVDRHRFPRHKVCGEFLSPEVRQTLDAAGLLDRVTALRPARVERARLISADGGYVDIPLPGTAMGLSRFRLDEALHEAAAAAGARVLTSAAVLSVTRLADESCEVRVRREAGMEVIRARTVIAAWGANGQARIAKAGRTRRTLNPWKRSAPDYMGVKSHYTGIEMEPIVELYLFPGGYLGLCPIEDGLVNVSALLSRESFRGAGKSVLALLEAAARRCPPLHSKLKRGLPVPDAQAAVAPVKLDRRLNPWDMMPRLGDSSAMIPPLCGDGMSMALRSARLCAPLANDYLRGKLSIAEWEEQYVRAVKRTFGRPLRWGRLLQSSLNSPAAVRLLLRLAQLSPGMASGLLEATRLKPERES</sequence>
<evidence type="ECO:0000313" key="3">
    <source>
        <dbReference type="EMBL" id="QAV19807.1"/>
    </source>
</evidence>
<gene>
    <name evidence="2" type="ORF">M5X16_13945</name>
    <name evidence="3" type="ORF">PC41400_19960</name>
</gene>
<dbReference type="Proteomes" id="UP000288943">
    <property type="component" value="Chromosome"/>
</dbReference>
<reference evidence="2 5" key="2">
    <citation type="submission" date="2022-05" db="EMBL/GenBank/DDBJ databases">
        <title>Genome Sequencing of Bee-Associated Microbes.</title>
        <authorList>
            <person name="Dunlap C."/>
        </authorList>
    </citation>
    <scope>NUCLEOTIDE SEQUENCE [LARGE SCALE GENOMIC DNA]</scope>
    <source>
        <strain evidence="2 5">NRRL B-23120</strain>
    </source>
</reference>
<dbReference type="Pfam" id="PF01494">
    <property type="entry name" value="FAD_binding_3"/>
    <property type="match status" value="1"/>
</dbReference>
<dbReference type="OrthoDB" id="9806565at2"/>
<reference evidence="3 4" key="1">
    <citation type="submission" date="2018-01" db="EMBL/GenBank/DDBJ databases">
        <title>The whole genome sequencing and assembly of Paenibacillus chitinolyticus KCCM 41400 strain.</title>
        <authorList>
            <person name="Kim J.-Y."/>
            <person name="Park M.-K."/>
            <person name="Lee Y.-J."/>
            <person name="Yi H."/>
            <person name="Bahn Y.-S."/>
            <person name="Kim J.F."/>
            <person name="Lee D.-W."/>
        </authorList>
    </citation>
    <scope>NUCLEOTIDE SEQUENCE [LARGE SCALE GENOMIC DNA]</scope>
    <source>
        <strain evidence="3 4">KCCM 41400</strain>
    </source>
</reference>
<dbReference type="AlphaFoldDB" id="A0A410WZR4"/>
<dbReference type="SUPFAM" id="SSF51905">
    <property type="entry name" value="FAD/NAD(P)-binding domain"/>
    <property type="match status" value="1"/>
</dbReference>
<dbReference type="PANTHER" id="PTHR42685:SF22">
    <property type="entry name" value="CONDITIONED MEDIUM FACTOR RECEPTOR 1"/>
    <property type="match status" value="1"/>
</dbReference>
<keyword evidence="5" id="KW-1185">Reference proteome</keyword>
<dbReference type="RefSeq" id="WP_042227158.1">
    <property type="nucleotide sequence ID" value="NZ_CP026520.1"/>
</dbReference>
<dbReference type="EMBL" id="CP026520">
    <property type="protein sequence ID" value="QAV19807.1"/>
    <property type="molecule type" value="Genomic_DNA"/>
</dbReference>
<protein>
    <submittedName>
        <fullName evidence="3">NAD(P)/FAD-dependent oxidoreductase</fullName>
    </submittedName>
</protein>
<evidence type="ECO:0000313" key="2">
    <source>
        <dbReference type="EMBL" id="MCY9596877.1"/>
    </source>
</evidence>
<proteinExistence type="predicted"/>
<organism evidence="3 4">
    <name type="scientific">Paenibacillus chitinolyticus</name>
    <dbReference type="NCBI Taxonomy" id="79263"/>
    <lineage>
        <taxon>Bacteria</taxon>
        <taxon>Bacillati</taxon>
        <taxon>Bacillota</taxon>
        <taxon>Bacilli</taxon>
        <taxon>Bacillales</taxon>
        <taxon>Paenibacillaceae</taxon>
        <taxon>Paenibacillus</taxon>
    </lineage>
</organism>
<dbReference type="GeneID" id="95377072"/>
<dbReference type="GO" id="GO:0071949">
    <property type="term" value="F:FAD binding"/>
    <property type="evidence" value="ECO:0007669"/>
    <property type="project" value="InterPro"/>
</dbReference>
<evidence type="ECO:0000259" key="1">
    <source>
        <dbReference type="Pfam" id="PF01494"/>
    </source>
</evidence>
<feature type="domain" description="FAD-binding" evidence="1">
    <location>
        <begin position="5"/>
        <end position="164"/>
    </location>
</feature>
<dbReference type="PRINTS" id="PR00420">
    <property type="entry name" value="RNGMNOXGNASE"/>
</dbReference>
<dbReference type="PANTHER" id="PTHR42685">
    <property type="entry name" value="GERANYLGERANYL DIPHOSPHATE REDUCTASE"/>
    <property type="match status" value="1"/>
</dbReference>
<name>A0A410WZR4_9BACL</name>
<dbReference type="Proteomes" id="UP001527202">
    <property type="component" value="Unassembled WGS sequence"/>
</dbReference>
<dbReference type="Gene3D" id="3.50.50.60">
    <property type="entry name" value="FAD/NAD(P)-binding domain"/>
    <property type="match status" value="1"/>
</dbReference>
<dbReference type="EMBL" id="JAMDMJ010000015">
    <property type="protein sequence ID" value="MCY9596877.1"/>
    <property type="molecule type" value="Genomic_DNA"/>
</dbReference>
<evidence type="ECO:0000313" key="5">
    <source>
        <dbReference type="Proteomes" id="UP001527202"/>
    </source>
</evidence>
<dbReference type="InterPro" id="IPR002938">
    <property type="entry name" value="FAD-bd"/>
</dbReference>